<proteinExistence type="predicted"/>
<accession>A0ABM7RBP3</accession>
<dbReference type="Proteomes" id="UP001374893">
    <property type="component" value="Chromosome"/>
</dbReference>
<dbReference type="EMBL" id="AP024702">
    <property type="protein sequence ID" value="BCX49045.1"/>
    <property type="molecule type" value="Genomic_DNA"/>
</dbReference>
<dbReference type="RefSeq" id="WP_338685486.1">
    <property type="nucleotide sequence ID" value="NZ_AP024702.1"/>
</dbReference>
<feature type="signal peptide" evidence="1">
    <location>
        <begin position="1"/>
        <end position="19"/>
    </location>
</feature>
<organism evidence="2 3">
    <name type="scientific">Haloferula helveola</name>
    <dbReference type="NCBI Taxonomy" id="490095"/>
    <lineage>
        <taxon>Bacteria</taxon>
        <taxon>Pseudomonadati</taxon>
        <taxon>Verrucomicrobiota</taxon>
        <taxon>Verrucomicrobiia</taxon>
        <taxon>Verrucomicrobiales</taxon>
        <taxon>Verrucomicrobiaceae</taxon>
        <taxon>Haloferula</taxon>
    </lineage>
</organism>
<keyword evidence="1" id="KW-0732">Signal</keyword>
<name>A0ABM7RBP3_9BACT</name>
<evidence type="ECO:0000313" key="2">
    <source>
        <dbReference type="EMBL" id="BCX49045.1"/>
    </source>
</evidence>
<reference evidence="2 3" key="1">
    <citation type="submission" date="2021-06" db="EMBL/GenBank/DDBJ databases">
        <title>Complete genome of Haloferula helveola possessing various polysaccharide degrading enzymes.</title>
        <authorList>
            <person name="Takami H."/>
            <person name="Huang C."/>
            <person name="Hamasaki K."/>
        </authorList>
    </citation>
    <scope>NUCLEOTIDE SEQUENCE [LARGE SCALE GENOMIC DNA]</scope>
    <source>
        <strain evidence="2 3">CN-1</strain>
    </source>
</reference>
<feature type="chain" id="PRO_5046452943" evidence="1">
    <location>
        <begin position="20"/>
        <end position="241"/>
    </location>
</feature>
<gene>
    <name evidence="2" type="ORF">HAHE_29530</name>
</gene>
<keyword evidence="3" id="KW-1185">Reference proteome</keyword>
<evidence type="ECO:0000313" key="3">
    <source>
        <dbReference type="Proteomes" id="UP001374893"/>
    </source>
</evidence>
<evidence type="ECO:0000256" key="1">
    <source>
        <dbReference type="SAM" id="SignalP"/>
    </source>
</evidence>
<protein>
    <submittedName>
        <fullName evidence="2">Uncharacterized protein</fullName>
    </submittedName>
</protein>
<sequence>MIRFTSLLLSVAAALQVSAQTAEDKPARTVELRMLAFSYQNKVQSLQIFDPATGTALLTEAADLPKYLSEEKHKVALRGDKLVFSTQSDPEKALAEGGASAEVTLPSGMTEAILVFFPAGPDKGVDYRVAPLDGSARAFPAGSIQTMNVSSVPVRMMLEKQLVQLAPGARKLVEDPPVRANNHTGVVVQAHLDGEWRKVASSLWPHPGRKRVFQIIYQDPKSGRMKLEGYRDIAFDSTTAE</sequence>